<organism evidence="2 3">
    <name type="scientific">Fonsecaea monophora</name>
    <dbReference type="NCBI Taxonomy" id="254056"/>
    <lineage>
        <taxon>Eukaryota</taxon>
        <taxon>Fungi</taxon>
        <taxon>Dikarya</taxon>
        <taxon>Ascomycota</taxon>
        <taxon>Pezizomycotina</taxon>
        <taxon>Eurotiomycetes</taxon>
        <taxon>Chaetothyriomycetidae</taxon>
        <taxon>Chaetothyriales</taxon>
        <taxon>Herpotrichiellaceae</taxon>
        <taxon>Fonsecaea</taxon>
    </lineage>
</organism>
<dbReference type="EMBL" id="LVKK01000193">
    <property type="protein sequence ID" value="OAG33971.1"/>
    <property type="molecule type" value="Genomic_DNA"/>
</dbReference>
<dbReference type="Proteomes" id="UP000077002">
    <property type="component" value="Unassembled WGS sequence"/>
</dbReference>
<comment type="caution">
    <text evidence="2">The sequence shown here is derived from an EMBL/GenBank/DDBJ whole genome shotgun (WGS) entry which is preliminary data.</text>
</comment>
<dbReference type="OrthoDB" id="4150903at2759"/>
<feature type="region of interest" description="Disordered" evidence="1">
    <location>
        <begin position="65"/>
        <end position="95"/>
    </location>
</feature>
<evidence type="ECO:0000313" key="3">
    <source>
        <dbReference type="Proteomes" id="UP000077002"/>
    </source>
</evidence>
<feature type="region of interest" description="Disordered" evidence="1">
    <location>
        <begin position="271"/>
        <end position="299"/>
    </location>
</feature>
<protein>
    <submittedName>
        <fullName evidence="2">Uncharacterized protein</fullName>
    </submittedName>
</protein>
<gene>
    <name evidence="2" type="ORF">AYO21_11885</name>
</gene>
<dbReference type="RefSeq" id="XP_022505923.1">
    <property type="nucleotide sequence ID" value="XM_022661764.1"/>
</dbReference>
<evidence type="ECO:0000313" key="2">
    <source>
        <dbReference type="EMBL" id="OAG33971.1"/>
    </source>
</evidence>
<feature type="region of interest" description="Disordered" evidence="1">
    <location>
        <begin position="184"/>
        <end position="231"/>
    </location>
</feature>
<proteinExistence type="predicted"/>
<keyword evidence="3" id="KW-1185">Reference proteome</keyword>
<reference evidence="2 3" key="1">
    <citation type="submission" date="2016-03" db="EMBL/GenBank/DDBJ databases">
        <title>Draft genome sequence of the Fonsecaea monophora CBS 269.37.</title>
        <authorList>
            <person name="Bombassaro A."/>
            <person name="Vinicius W.A."/>
            <person name="De Hoog S."/>
            <person name="Sun J."/>
            <person name="Souza E.M."/>
            <person name="Raittz R.T."/>
            <person name="Costa F."/>
            <person name="Leao A.C."/>
            <person name="Tadra-Sfeir M.Z."/>
            <person name="Baura V."/>
            <person name="Balsanelli E."/>
            <person name="Pedrosa F.O."/>
            <person name="Moreno L.F."/>
            <person name="Steffens M.B."/>
            <person name="Xi L."/>
            <person name="Bocca A.L."/>
            <person name="Felipe M.S."/>
            <person name="Teixeira M."/>
            <person name="Telles Filho F.Q."/>
            <person name="Azevedo C.M."/>
            <person name="Gomes R."/>
            <person name="Vicente V.A."/>
        </authorList>
    </citation>
    <scope>NUCLEOTIDE SEQUENCE [LARGE SCALE GENOMIC DNA]</scope>
    <source>
        <strain evidence="2 3">CBS 269.37</strain>
    </source>
</reference>
<dbReference type="AlphaFoldDB" id="A0A177ER90"/>
<name>A0A177ER90_9EURO</name>
<evidence type="ECO:0000256" key="1">
    <source>
        <dbReference type="SAM" id="MobiDB-lite"/>
    </source>
</evidence>
<sequence>MREKVNPTQSQGVKTARFVDRFKAAAHKKKAAVRGWYDRRGRGCLKSVVESESDEPATRIEEFLTHAGTAEFRGSKTHQPETRSKPSTTPEPEREFIPGHREAMFDLAFGPGSVSSFSSLQDICNGAPGSLVSLPSTFSTRTMSPIFVPETKAPSRYERRLFGIDTPDDFDQFRSGVRHSIELDSTPTLSAEEKPGPKLNSLTVDSTPIPVGQESPKPHFKAYPGKTDTEKQDPVTFQAYSTGSKHKNGSVGYIPPTLQSGFVNGVPPVLQAAHGGSNSAQRQATHDRDGTTLTGRPSQSYTWPLVDFHKEIFLNADPSQANHSTRYQEPRIPSMEFSGRGLEDEMKTVLGNLHGPVVDKRAGQVEDRAWMSPSSPLHSTAYAREASIPGVTRSSVNLDTHPHPRGPTVAEAAQNQESFLSSDGRRIKFSEYNWPRFSDDGYTDPAEEYSRQYRRRRREARREATGRGAV</sequence>
<dbReference type="GeneID" id="34606968"/>
<accession>A0A177ER90</accession>
<feature type="region of interest" description="Disordered" evidence="1">
    <location>
        <begin position="436"/>
        <end position="470"/>
    </location>
</feature>
<feature type="compositionally biased region" description="Basic and acidic residues" evidence="1">
    <location>
        <begin position="460"/>
        <end position="470"/>
    </location>
</feature>